<dbReference type="NCBIfam" id="TIGR00710">
    <property type="entry name" value="efflux_Bcr_CflA"/>
    <property type="match status" value="1"/>
</dbReference>
<comment type="subcellular location">
    <subcellularLocation>
        <location evidence="8">Cell inner membrane</location>
        <topology evidence="8">Multi-pass membrane protein</topology>
    </subcellularLocation>
    <subcellularLocation>
        <location evidence="1">Cell membrane</location>
        <topology evidence="1">Multi-pass membrane protein</topology>
    </subcellularLocation>
</comment>
<evidence type="ECO:0000256" key="6">
    <source>
        <dbReference type="ARBA" id="ARBA00022989"/>
    </source>
</evidence>
<feature type="transmembrane region" description="Helical" evidence="8">
    <location>
        <begin position="102"/>
        <end position="123"/>
    </location>
</feature>
<dbReference type="Proteomes" id="UP001501476">
    <property type="component" value="Unassembled WGS sequence"/>
</dbReference>
<feature type="transmembrane region" description="Helical" evidence="8">
    <location>
        <begin position="338"/>
        <end position="362"/>
    </location>
</feature>
<organism evidence="10 11">
    <name type="scientific">Methylophaga marina</name>
    <dbReference type="NCBI Taxonomy" id="45495"/>
    <lineage>
        <taxon>Bacteria</taxon>
        <taxon>Pseudomonadati</taxon>
        <taxon>Pseudomonadota</taxon>
        <taxon>Gammaproteobacteria</taxon>
        <taxon>Thiotrichales</taxon>
        <taxon>Piscirickettsiaceae</taxon>
        <taxon>Methylophaga</taxon>
    </lineage>
</organism>
<keyword evidence="11" id="KW-1185">Reference proteome</keyword>
<feature type="transmembrane region" description="Helical" evidence="8">
    <location>
        <begin position="206"/>
        <end position="226"/>
    </location>
</feature>
<evidence type="ECO:0000256" key="3">
    <source>
        <dbReference type="ARBA" id="ARBA00022448"/>
    </source>
</evidence>
<feature type="domain" description="Major facilitator superfamily (MFS) profile" evidence="9">
    <location>
        <begin position="11"/>
        <end position="393"/>
    </location>
</feature>
<dbReference type="InterPro" id="IPR036259">
    <property type="entry name" value="MFS_trans_sf"/>
</dbReference>
<comment type="caution">
    <text evidence="10">The sequence shown here is derived from an EMBL/GenBank/DDBJ whole genome shotgun (WGS) entry which is preliminary data.</text>
</comment>
<feature type="transmembrane region" description="Helical" evidence="8">
    <location>
        <begin position="76"/>
        <end position="96"/>
    </location>
</feature>
<comment type="similarity">
    <text evidence="2 8">Belongs to the major facilitator superfamily. Bcr/CmlA family.</text>
</comment>
<accession>A0ABP3CT99</accession>
<feature type="transmembrane region" description="Helical" evidence="8">
    <location>
        <begin position="304"/>
        <end position="326"/>
    </location>
</feature>
<evidence type="ECO:0000259" key="9">
    <source>
        <dbReference type="PROSITE" id="PS50850"/>
    </source>
</evidence>
<evidence type="ECO:0000256" key="4">
    <source>
        <dbReference type="ARBA" id="ARBA00022475"/>
    </source>
</evidence>
<dbReference type="Gene3D" id="1.20.1720.10">
    <property type="entry name" value="Multidrug resistance protein D"/>
    <property type="match status" value="1"/>
</dbReference>
<keyword evidence="6 8" id="KW-1133">Transmembrane helix</keyword>
<dbReference type="PROSITE" id="PS00216">
    <property type="entry name" value="SUGAR_TRANSPORT_1"/>
    <property type="match status" value="1"/>
</dbReference>
<keyword evidence="5 8" id="KW-0812">Transmembrane</keyword>
<gene>
    <name evidence="10" type="ORF">GCM10008964_03150</name>
</gene>
<sequence length="400" mass="42944">MNQTVSPTKALILLLAALTALTPLAIDAYLPAIPQMASDLATSIHDTEISLSLYLAGFAIGQIFGGPFSDHFGRRAATGSGLSIFCVGTLGIIFSQDIHSVWLFRVIQAIGGGVAVVNAAAVIRDLSHGKDSARHLSNMAVIMMLAPLLAPLIGMIILHLSGWRLIFVFLLVYGLSIGTALFLRLPETRKKATERTSMFKRYAMVLSHRCALGFIFSQCFALAGMFAFITGSPSVYMGYFDISETVYPFLFGLNVIGMMLANRLNIRLLHYYRPQFLLSIGQAAQVLTSLILLFYVSLATEPNLVIMVILLILFIASMGLIVSNATSSTVEFFPQNSATATALLGSIGFAAGALSGSLVGLLGDGTPWPMVVIMFACALIGPLVRTMLQYGQPSPTHNHS</sequence>
<evidence type="ECO:0000256" key="1">
    <source>
        <dbReference type="ARBA" id="ARBA00004651"/>
    </source>
</evidence>
<dbReference type="InterPro" id="IPR020846">
    <property type="entry name" value="MFS_dom"/>
</dbReference>
<dbReference type="InterPro" id="IPR004812">
    <property type="entry name" value="Efflux_drug-R_Bcr/CmlA"/>
</dbReference>
<dbReference type="PANTHER" id="PTHR23502:SF132">
    <property type="entry name" value="POLYAMINE TRANSPORTER 2-RELATED"/>
    <property type="match status" value="1"/>
</dbReference>
<evidence type="ECO:0000313" key="10">
    <source>
        <dbReference type="EMBL" id="GAA0214931.1"/>
    </source>
</evidence>
<evidence type="ECO:0000256" key="7">
    <source>
        <dbReference type="ARBA" id="ARBA00023136"/>
    </source>
</evidence>
<keyword evidence="4" id="KW-1003">Cell membrane</keyword>
<keyword evidence="8" id="KW-0997">Cell inner membrane</keyword>
<evidence type="ECO:0000256" key="5">
    <source>
        <dbReference type="ARBA" id="ARBA00022692"/>
    </source>
</evidence>
<keyword evidence="3 8" id="KW-0813">Transport</keyword>
<dbReference type="RefSeq" id="WP_286305228.1">
    <property type="nucleotide sequence ID" value="NZ_AP027741.1"/>
</dbReference>
<dbReference type="PROSITE" id="PS50850">
    <property type="entry name" value="MFS"/>
    <property type="match status" value="1"/>
</dbReference>
<proteinExistence type="inferred from homology"/>
<name>A0ABP3CT99_9GAMM</name>
<dbReference type="Pfam" id="PF07690">
    <property type="entry name" value="MFS_1"/>
    <property type="match status" value="1"/>
</dbReference>
<reference evidence="11" key="1">
    <citation type="journal article" date="2019" name="Int. J. Syst. Evol. Microbiol.">
        <title>The Global Catalogue of Microorganisms (GCM) 10K type strain sequencing project: providing services to taxonomists for standard genome sequencing and annotation.</title>
        <authorList>
            <consortium name="The Broad Institute Genomics Platform"/>
            <consortium name="The Broad Institute Genome Sequencing Center for Infectious Disease"/>
            <person name="Wu L."/>
            <person name="Ma J."/>
        </authorList>
    </citation>
    <scope>NUCLEOTIDE SEQUENCE [LARGE SCALE GENOMIC DNA]</scope>
    <source>
        <strain evidence="11">JCM 6886</strain>
    </source>
</reference>
<feature type="transmembrane region" description="Helical" evidence="8">
    <location>
        <begin position="368"/>
        <end position="388"/>
    </location>
</feature>
<feature type="transmembrane region" description="Helical" evidence="8">
    <location>
        <begin position="49"/>
        <end position="69"/>
    </location>
</feature>
<feature type="transmembrane region" description="Helical" evidence="8">
    <location>
        <begin position="246"/>
        <end position="264"/>
    </location>
</feature>
<evidence type="ECO:0000256" key="2">
    <source>
        <dbReference type="ARBA" id="ARBA00006236"/>
    </source>
</evidence>
<feature type="transmembrane region" description="Helical" evidence="8">
    <location>
        <begin position="163"/>
        <end position="185"/>
    </location>
</feature>
<evidence type="ECO:0000313" key="11">
    <source>
        <dbReference type="Proteomes" id="UP001501476"/>
    </source>
</evidence>
<dbReference type="CDD" id="cd17320">
    <property type="entry name" value="MFS_MdfA_MDR_like"/>
    <property type="match status" value="1"/>
</dbReference>
<dbReference type="InterPro" id="IPR005829">
    <property type="entry name" value="Sugar_transporter_CS"/>
</dbReference>
<feature type="transmembrane region" description="Helical" evidence="8">
    <location>
        <begin position="135"/>
        <end position="157"/>
    </location>
</feature>
<keyword evidence="7 8" id="KW-0472">Membrane</keyword>
<dbReference type="PANTHER" id="PTHR23502">
    <property type="entry name" value="MAJOR FACILITATOR SUPERFAMILY"/>
    <property type="match status" value="1"/>
</dbReference>
<dbReference type="SUPFAM" id="SSF103473">
    <property type="entry name" value="MFS general substrate transporter"/>
    <property type="match status" value="1"/>
</dbReference>
<dbReference type="EMBL" id="BAAADG010000001">
    <property type="protein sequence ID" value="GAA0214931.1"/>
    <property type="molecule type" value="Genomic_DNA"/>
</dbReference>
<comment type="caution">
    <text evidence="8">Lacks conserved residue(s) required for the propagation of feature annotation.</text>
</comment>
<feature type="transmembrane region" description="Helical" evidence="8">
    <location>
        <begin position="276"/>
        <end position="298"/>
    </location>
</feature>
<protein>
    <recommendedName>
        <fullName evidence="8">Bcr/CflA family efflux transporter</fullName>
    </recommendedName>
</protein>
<evidence type="ECO:0000256" key="8">
    <source>
        <dbReference type="RuleBase" id="RU365088"/>
    </source>
</evidence>
<dbReference type="InterPro" id="IPR011701">
    <property type="entry name" value="MFS"/>
</dbReference>